<reference evidence="2" key="1">
    <citation type="submission" date="2021-10" db="EMBL/GenBank/DDBJ databases">
        <title>Tropical sea cucumber genome reveals ecological adaptation and Cuvierian tubules defense mechanism.</title>
        <authorList>
            <person name="Chen T."/>
        </authorList>
    </citation>
    <scope>NUCLEOTIDE SEQUENCE</scope>
    <source>
        <strain evidence="2">Nanhai2018</strain>
        <tissue evidence="2">Muscle</tissue>
    </source>
</reference>
<keyword evidence="3" id="KW-1185">Reference proteome</keyword>
<dbReference type="AlphaFoldDB" id="A0A9Q1H536"/>
<keyword evidence="1" id="KW-0732">Signal</keyword>
<sequence>MQMSTFVTCLLAPLLLLKMLQCHPVQYSVKKPKLLVVLLDGMRWDHFGLDLQHLNQIEERGVKAEWMDPVFITMSLPSMFSIATGLYPESHGVIHNLFFDPDTKNQTSTYQATLNVSEWFDAGAEPIWVTALKNKLKVSSIFFPGTHVPIKGYKPDISVPITRWHYFNYPKEQRIDDTISWLAEKDYDMSLLYFADPDAPLHIFGIGNENSTYVTYALDHYVGYLFQQIKEKGMEEDLNVIVISDHGHVNVNSSNIIELYDYINESDVDFVIGDYGPTFQLRPVEGKFEKVYNELKNAHPHLHVFKKEEIPERFHYGKHPRVLPIFGYADSTWEVFTVSQILRYNPANSYRSDHGYDNEDVDMKGIFYAQGPFFKKGHSAKPLKSIDLYGMMCEILQVEPAPNNGSRARYAEMINENHEKSCYDCSESSRTFYNFAILCSALFFARITSTVLTKSPW</sequence>
<comment type="caution">
    <text evidence="2">The sequence shown here is derived from an EMBL/GenBank/DDBJ whole genome shotgun (WGS) entry which is preliminary data.</text>
</comment>
<name>A0A9Q1H536_HOLLE</name>
<feature type="signal peptide" evidence="1">
    <location>
        <begin position="1"/>
        <end position="22"/>
    </location>
</feature>
<dbReference type="Pfam" id="PF01663">
    <property type="entry name" value="Phosphodiest"/>
    <property type="match status" value="1"/>
</dbReference>
<dbReference type="PANTHER" id="PTHR10151:SF126">
    <property type="entry name" value="ECTONUCLEOTIDE PYROPHOSPHATASE_PHOSPHODIESTERASE FAMILY MEMBER 7-LIKE"/>
    <property type="match status" value="1"/>
</dbReference>
<protein>
    <submittedName>
        <fullName evidence="2">Ectonucleotide pyrophosphatase/phosphodiesterase family member 7</fullName>
    </submittedName>
</protein>
<accession>A0A9Q1H536</accession>
<dbReference type="InterPro" id="IPR002591">
    <property type="entry name" value="Phosphodiest/P_Trfase"/>
</dbReference>
<dbReference type="OrthoDB" id="415411at2759"/>
<dbReference type="PANTHER" id="PTHR10151">
    <property type="entry name" value="ECTONUCLEOTIDE PYROPHOSPHATASE/PHOSPHODIESTERASE"/>
    <property type="match status" value="1"/>
</dbReference>
<organism evidence="2 3">
    <name type="scientific">Holothuria leucospilota</name>
    <name type="common">Black long sea cucumber</name>
    <name type="synonym">Mertensiothuria leucospilota</name>
    <dbReference type="NCBI Taxonomy" id="206669"/>
    <lineage>
        <taxon>Eukaryota</taxon>
        <taxon>Metazoa</taxon>
        <taxon>Echinodermata</taxon>
        <taxon>Eleutherozoa</taxon>
        <taxon>Echinozoa</taxon>
        <taxon>Holothuroidea</taxon>
        <taxon>Aspidochirotacea</taxon>
        <taxon>Aspidochirotida</taxon>
        <taxon>Holothuriidae</taxon>
        <taxon>Holothuria</taxon>
    </lineage>
</organism>
<dbReference type="InterPro" id="IPR017850">
    <property type="entry name" value="Alkaline_phosphatase_core_sf"/>
</dbReference>
<evidence type="ECO:0000313" key="3">
    <source>
        <dbReference type="Proteomes" id="UP001152320"/>
    </source>
</evidence>
<proteinExistence type="predicted"/>
<dbReference type="Gene3D" id="3.40.720.10">
    <property type="entry name" value="Alkaline Phosphatase, subunit A"/>
    <property type="match status" value="1"/>
</dbReference>
<evidence type="ECO:0000313" key="2">
    <source>
        <dbReference type="EMBL" id="KAJ8032790.1"/>
    </source>
</evidence>
<feature type="chain" id="PRO_5040174368" evidence="1">
    <location>
        <begin position="23"/>
        <end position="457"/>
    </location>
</feature>
<gene>
    <name evidence="2" type="ORF">HOLleu_22841</name>
</gene>
<dbReference type="EMBL" id="JAIZAY010000011">
    <property type="protein sequence ID" value="KAJ8032790.1"/>
    <property type="molecule type" value="Genomic_DNA"/>
</dbReference>
<dbReference type="SUPFAM" id="SSF53649">
    <property type="entry name" value="Alkaline phosphatase-like"/>
    <property type="match status" value="1"/>
</dbReference>
<dbReference type="Gene3D" id="3.30.1360.180">
    <property type="match status" value="1"/>
</dbReference>
<dbReference type="Proteomes" id="UP001152320">
    <property type="component" value="Chromosome 11"/>
</dbReference>
<dbReference type="CDD" id="cd16018">
    <property type="entry name" value="Enpp"/>
    <property type="match status" value="1"/>
</dbReference>
<evidence type="ECO:0000256" key="1">
    <source>
        <dbReference type="SAM" id="SignalP"/>
    </source>
</evidence>